<evidence type="ECO:0000313" key="3">
    <source>
        <dbReference type="Proteomes" id="UP001469553"/>
    </source>
</evidence>
<proteinExistence type="predicted"/>
<gene>
    <name evidence="2" type="ORF">AMECASPLE_038199</name>
</gene>
<comment type="caution">
    <text evidence="2">The sequence shown here is derived from an EMBL/GenBank/DDBJ whole genome shotgun (WGS) entry which is preliminary data.</text>
</comment>
<dbReference type="Proteomes" id="UP001469553">
    <property type="component" value="Unassembled WGS sequence"/>
</dbReference>
<feature type="region of interest" description="Disordered" evidence="1">
    <location>
        <begin position="1"/>
        <end position="22"/>
    </location>
</feature>
<accession>A0ABV1A4C1</accession>
<keyword evidence="3" id="KW-1185">Reference proteome</keyword>
<protein>
    <submittedName>
        <fullName evidence="2">Uncharacterized protein</fullName>
    </submittedName>
</protein>
<evidence type="ECO:0000256" key="1">
    <source>
        <dbReference type="SAM" id="MobiDB-lite"/>
    </source>
</evidence>
<name>A0ABV1A4C1_9TELE</name>
<organism evidence="2 3">
    <name type="scientific">Ameca splendens</name>
    <dbReference type="NCBI Taxonomy" id="208324"/>
    <lineage>
        <taxon>Eukaryota</taxon>
        <taxon>Metazoa</taxon>
        <taxon>Chordata</taxon>
        <taxon>Craniata</taxon>
        <taxon>Vertebrata</taxon>
        <taxon>Euteleostomi</taxon>
        <taxon>Actinopterygii</taxon>
        <taxon>Neopterygii</taxon>
        <taxon>Teleostei</taxon>
        <taxon>Neoteleostei</taxon>
        <taxon>Acanthomorphata</taxon>
        <taxon>Ovalentaria</taxon>
        <taxon>Atherinomorphae</taxon>
        <taxon>Cyprinodontiformes</taxon>
        <taxon>Goodeidae</taxon>
        <taxon>Ameca</taxon>
    </lineage>
</organism>
<reference evidence="2 3" key="1">
    <citation type="submission" date="2021-06" db="EMBL/GenBank/DDBJ databases">
        <authorList>
            <person name="Palmer J.M."/>
        </authorList>
    </citation>
    <scope>NUCLEOTIDE SEQUENCE [LARGE SCALE GENOMIC DNA]</scope>
    <source>
        <strain evidence="2 3">AS_MEX2019</strain>
        <tissue evidence="2">Muscle</tissue>
    </source>
</reference>
<sequence>MHINDPFLSNIRGGAGKRGGDPANVSLYFFISVDGTDSCGQLYHAFRLHGRVNSLWETARNSVEGVHS</sequence>
<dbReference type="EMBL" id="JAHRIP010082126">
    <property type="protein sequence ID" value="MEQ2313106.1"/>
    <property type="molecule type" value="Genomic_DNA"/>
</dbReference>
<evidence type="ECO:0000313" key="2">
    <source>
        <dbReference type="EMBL" id="MEQ2313106.1"/>
    </source>
</evidence>